<protein>
    <recommendedName>
        <fullName evidence="7">ABC transporter domain-containing protein</fullName>
    </recommendedName>
</protein>
<dbReference type="Gene3D" id="3.40.50.300">
    <property type="entry name" value="P-loop containing nucleotide triphosphate hydrolases"/>
    <property type="match status" value="1"/>
</dbReference>
<evidence type="ECO:0000256" key="2">
    <source>
        <dbReference type="ARBA" id="ARBA00022448"/>
    </source>
</evidence>
<feature type="domain" description="ABC transporter" evidence="7">
    <location>
        <begin position="8"/>
        <end position="259"/>
    </location>
</feature>
<evidence type="ECO:0000256" key="6">
    <source>
        <dbReference type="ARBA" id="ARBA00023136"/>
    </source>
</evidence>
<sequence>MPTRPPLLKIENLSTSFHTNETIVQAVRGVDLHINQAEILAIVGESGCGKSVTALSVLRLISIPPGRFDSGQIKFNNHDLLSLSETAMQKVRGNDISMIFQEPMTSLNPIFTIGDQIGESIIQHQHVTKVEARKQTLNLLRKVLIPAPEIRIDQYPHELSGGMKQRVMIAIAIACRPALLIADEPTTALDVTIQAQILSLLSSLRQDSEMSILLITHNLGIVAQFADRVAVMYSGKIVEEAAVESLFENPMHPYTRGLLNSLPKDDNESKLESIPGAVPHPAYLPRGCAFHPRCKDAMPQCQQQPPITNVTEENTHKVACWLYEEGGKKIND</sequence>
<keyword evidence="6" id="KW-0472">Membrane</keyword>
<evidence type="ECO:0000256" key="5">
    <source>
        <dbReference type="ARBA" id="ARBA00022840"/>
    </source>
</evidence>
<keyword evidence="2" id="KW-0813">Transport</keyword>
<dbReference type="Pfam" id="PF08352">
    <property type="entry name" value="oligo_HPY"/>
    <property type="match status" value="1"/>
</dbReference>
<name>A0A381ZJ60_9ZZZZ</name>
<proteinExistence type="predicted"/>
<keyword evidence="3" id="KW-1003">Cell membrane</keyword>
<evidence type="ECO:0000256" key="3">
    <source>
        <dbReference type="ARBA" id="ARBA00022475"/>
    </source>
</evidence>
<evidence type="ECO:0000259" key="7">
    <source>
        <dbReference type="PROSITE" id="PS50893"/>
    </source>
</evidence>
<dbReference type="SMART" id="SM00382">
    <property type="entry name" value="AAA"/>
    <property type="match status" value="1"/>
</dbReference>
<dbReference type="InterPro" id="IPR003439">
    <property type="entry name" value="ABC_transporter-like_ATP-bd"/>
</dbReference>
<dbReference type="InterPro" id="IPR013563">
    <property type="entry name" value="Oligopep_ABC_C"/>
</dbReference>
<accession>A0A381ZJ60</accession>
<dbReference type="GO" id="GO:0015833">
    <property type="term" value="P:peptide transport"/>
    <property type="evidence" value="ECO:0007669"/>
    <property type="project" value="InterPro"/>
</dbReference>
<keyword evidence="5" id="KW-0067">ATP-binding</keyword>
<dbReference type="InterPro" id="IPR003593">
    <property type="entry name" value="AAA+_ATPase"/>
</dbReference>
<dbReference type="GO" id="GO:0005524">
    <property type="term" value="F:ATP binding"/>
    <property type="evidence" value="ECO:0007669"/>
    <property type="project" value="UniProtKB-KW"/>
</dbReference>
<dbReference type="InterPro" id="IPR027417">
    <property type="entry name" value="P-loop_NTPase"/>
</dbReference>
<comment type="subcellular location">
    <subcellularLocation>
        <location evidence="1">Cell membrane</location>
        <topology evidence="1">Peripheral membrane protein</topology>
    </subcellularLocation>
</comment>
<dbReference type="AlphaFoldDB" id="A0A381ZJ60"/>
<evidence type="ECO:0000256" key="1">
    <source>
        <dbReference type="ARBA" id="ARBA00004202"/>
    </source>
</evidence>
<organism evidence="8">
    <name type="scientific">marine metagenome</name>
    <dbReference type="NCBI Taxonomy" id="408172"/>
    <lineage>
        <taxon>unclassified sequences</taxon>
        <taxon>metagenomes</taxon>
        <taxon>ecological metagenomes</taxon>
    </lineage>
</organism>
<dbReference type="NCBIfam" id="TIGR01727">
    <property type="entry name" value="oligo_HPY"/>
    <property type="match status" value="1"/>
</dbReference>
<dbReference type="EMBL" id="UINC01021533">
    <property type="protein sequence ID" value="SVA89280.1"/>
    <property type="molecule type" value="Genomic_DNA"/>
</dbReference>
<dbReference type="InterPro" id="IPR017871">
    <property type="entry name" value="ABC_transporter-like_CS"/>
</dbReference>
<dbReference type="GO" id="GO:0005886">
    <property type="term" value="C:plasma membrane"/>
    <property type="evidence" value="ECO:0007669"/>
    <property type="project" value="UniProtKB-SubCell"/>
</dbReference>
<keyword evidence="4" id="KW-0547">Nucleotide-binding</keyword>
<dbReference type="GO" id="GO:0016887">
    <property type="term" value="F:ATP hydrolysis activity"/>
    <property type="evidence" value="ECO:0007669"/>
    <property type="project" value="InterPro"/>
</dbReference>
<dbReference type="InterPro" id="IPR050388">
    <property type="entry name" value="ABC_Ni/Peptide_Import"/>
</dbReference>
<dbReference type="SUPFAM" id="SSF52540">
    <property type="entry name" value="P-loop containing nucleoside triphosphate hydrolases"/>
    <property type="match status" value="1"/>
</dbReference>
<dbReference type="Pfam" id="PF00005">
    <property type="entry name" value="ABC_tran"/>
    <property type="match status" value="1"/>
</dbReference>
<dbReference type="PROSITE" id="PS00211">
    <property type="entry name" value="ABC_TRANSPORTER_1"/>
    <property type="match status" value="1"/>
</dbReference>
<evidence type="ECO:0000313" key="8">
    <source>
        <dbReference type="EMBL" id="SVA89280.1"/>
    </source>
</evidence>
<dbReference type="CDD" id="cd03257">
    <property type="entry name" value="ABC_NikE_OppD_transporters"/>
    <property type="match status" value="1"/>
</dbReference>
<dbReference type="FunFam" id="3.40.50.300:FF:000016">
    <property type="entry name" value="Oligopeptide ABC transporter ATP-binding component"/>
    <property type="match status" value="1"/>
</dbReference>
<dbReference type="PANTHER" id="PTHR43297:SF2">
    <property type="entry name" value="DIPEPTIDE TRANSPORT ATP-BINDING PROTEIN DPPD"/>
    <property type="match status" value="1"/>
</dbReference>
<evidence type="ECO:0000256" key="4">
    <source>
        <dbReference type="ARBA" id="ARBA00022741"/>
    </source>
</evidence>
<dbReference type="PROSITE" id="PS50893">
    <property type="entry name" value="ABC_TRANSPORTER_2"/>
    <property type="match status" value="1"/>
</dbReference>
<dbReference type="PANTHER" id="PTHR43297">
    <property type="entry name" value="OLIGOPEPTIDE TRANSPORT ATP-BINDING PROTEIN APPD"/>
    <property type="match status" value="1"/>
</dbReference>
<gene>
    <name evidence="8" type="ORF">METZ01_LOCUS142134</name>
</gene>
<reference evidence="8" key="1">
    <citation type="submission" date="2018-05" db="EMBL/GenBank/DDBJ databases">
        <authorList>
            <person name="Lanie J.A."/>
            <person name="Ng W.-L."/>
            <person name="Kazmierczak K.M."/>
            <person name="Andrzejewski T.M."/>
            <person name="Davidsen T.M."/>
            <person name="Wayne K.J."/>
            <person name="Tettelin H."/>
            <person name="Glass J.I."/>
            <person name="Rusch D."/>
            <person name="Podicherti R."/>
            <person name="Tsui H.-C.T."/>
            <person name="Winkler M.E."/>
        </authorList>
    </citation>
    <scope>NUCLEOTIDE SEQUENCE</scope>
</reference>